<dbReference type="GO" id="GO:0005886">
    <property type="term" value="C:plasma membrane"/>
    <property type="evidence" value="ECO:0007669"/>
    <property type="project" value="TreeGrafter"/>
</dbReference>
<dbReference type="InterPro" id="IPR005311">
    <property type="entry name" value="PBP_dimer"/>
</dbReference>
<dbReference type="GO" id="GO:0071555">
    <property type="term" value="P:cell wall organization"/>
    <property type="evidence" value="ECO:0007669"/>
    <property type="project" value="TreeGrafter"/>
</dbReference>
<organism evidence="8 9">
    <name type="scientific">Cellulosimicrobium protaetiae</name>
    <dbReference type="NCBI Taxonomy" id="2587808"/>
    <lineage>
        <taxon>Bacteria</taxon>
        <taxon>Bacillati</taxon>
        <taxon>Actinomycetota</taxon>
        <taxon>Actinomycetes</taxon>
        <taxon>Micrococcales</taxon>
        <taxon>Promicromonosporaceae</taxon>
        <taxon>Cellulosimicrobium</taxon>
    </lineage>
</organism>
<keyword evidence="3 5" id="KW-0472">Membrane</keyword>
<dbReference type="InterPro" id="IPR001460">
    <property type="entry name" value="PCN-bd_Tpept"/>
</dbReference>
<feature type="compositionally biased region" description="Low complexity" evidence="4">
    <location>
        <begin position="13"/>
        <end position="33"/>
    </location>
</feature>
<dbReference type="EMBL" id="CP052757">
    <property type="protein sequence ID" value="QJW37027.1"/>
    <property type="molecule type" value="Genomic_DNA"/>
</dbReference>
<evidence type="ECO:0000256" key="2">
    <source>
        <dbReference type="ARBA" id="ARBA00007171"/>
    </source>
</evidence>
<dbReference type="PANTHER" id="PTHR30627">
    <property type="entry name" value="PEPTIDOGLYCAN D,D-TRANSPEPTIDASE"/>
    <property type="match status" value="1"/>
</dbReference>
<gene>
    <name evidence="8" type="ORF">FIC82_013385</name>
</gene>
<protein>
    <submittedName>
        <fullName evidence="8">Penicillin-binding protein 2</fullName>
    </submittedName>
</protein>
<keyword evidence="5" id="KW-0812">Transmembrane</keyword>
<keyword evidence="5" id="KW-1133">Transmembrane helix</keyword>
<dbReference type="InterPro" id="IPR012338">
    <property type="entry name" value="Beta-lactam/transpept-like"/>
</dbReference>
<dbReference type="PANTHER" id="PTHR30627:SF1">
    <property type="entry name" value="PEPTIDOGLYCAN D,D-TRANSPEPTIDASE FTSI"/>
    <property type="match status" value="1"/>
</dbReference>
<dbReference type="Proteomes" id="UP000451354">
    <property type="component" value="Chromosome"/>
</dbReference>
<evidence type="ECO:0000313" key="8">
    <source>
        <dbReference type="EMBL" id="QJW37027.1"/>
    </source>
</evidence>
<dbReference type="Gene3D" id="3.90.1310.10">
    <property type="entry name" value="Penicillin-binding protein 2a (Domain 2)"/>
    <property type="match status" value="1"/>
</dbReference>
<evidence type="ECO:0000256" key="1">
    <source>
        <dbReference type="ARBA" id="ARBA00004370"/>
    </source>
</evidence>
<dbReference type="Gene3D" id="3.30.450.330">
    <property type="match status" value="1"/>
</dbReference>
<accession>A0A6M5UEL4</accession>
<keyword evidence="9" id="KW-1185">Reference proteome</keyword>
<evidence type="ECO:0000259" key="6">
    <source>
        <dbReference type="Pfam" id="PF00905"/>
    </source>
</evidence>
<evidence type="ECO:0000259" key="7">
    <source>
        <dbReference type="Pfam" id="PF03717"/>
    </source>
</evidence>
<dbReference type="Gene3D" id="3.40.710.10">
    <property type="entry name" value="DD-peptidase/beta-lactamase superfamily"/>
    <property type="match status" value="1"/>
</dbReference>
<dbReference type="GO" id="GO:0008658">
    <property type="term" value="F:penicillin binding"/>
    <property type="evidence" value="ECO:0007669"/>
    <property type="project" value="InterPro"/>
</dbReference>
<dbReference type="InterPro" id="IPR036138">
    <property type="entry name" value="PBP_dimer_sf"/>
</dbReference>
<name>A0A6M5UEL4_9MICO</name>
<feature type="domain" description="Penicillin-binding protein dimerisation" evidence="7">
    <location>
        <begin position="158"/>
        <end position="320"/>
    </location>
</feature>
<evidence type="ECO:0000256" key="5">
    <source>
        <dbReference type="SAM" id="Phobius"/>
    </source>
</evidence>
<dbReference type="InterPro" id="IPR050515">
    <property type="entry name" value="Beta-lactam/transpept"/>
</dbReference>
<feature type="region of interest" description="Disordered" evidence="4">
    <location>
        <begin position="1"/>
        <end position="109"/>
    </location>
</feature>
<evidence type="ECO:0000313" key="9">
    <source>
        <dbReference type="Proteomes" id="UP000451354"/>
    </source>
</evidence>
<dbReference type="Pfam" id="PF03717">
    <property type="entry name" value="PBP_dimer"/>
    <property type="match status" value="1"/>
</dbReference>
<dbReference type="SUPFAM" id="SSF56601">
    <property type="entry name" value="beta-lactamase/transpeptidase-like"/>
    <property type="match status" value="1"/>
</dbReference>
<feature type="compositionally biased region" description="Low complexity" evidence="4">
    <location>
        <begin position="47"/>
        <end position="101"/>
    </location>
</feature>
<comment type="similarity">
    <text evidence="2">Belongs to the transpeptidase family.</text>
</comment>
<reference evidence="9" key="1">
    <citation type="journal article" date="2022" name="Int. J. Syst. Evol. Microbiol.">
        <title>Cellulosimicrobium protaetiae sp. nov., isolated from the gut of the larva of Protaetia brevitarsis seulensis.</title>
        <authorList>
            <person name="Le Han H."/>
            <person name="Nguyen T.T.H."/>
            <person name="Li Z."/>
            <person name="Shin N.R."/>
            <person name="Kim S.G."/>
        </authorList>
    </citation>
    <scope>NUCLEOTIDE SEQUENCE [LARGE SCALE GENOMIC DNA]</scope>
    <source>
        <strain evidence="9">BI34</strain>
    </source>
</reference>
<dbReference type="AlphaFoldDB" id="A0A6M5UEL4"/>
<dbReference type="Pfam" id="PF00905">
    <property type="entry name" value="Transpeptidase"/>
    <property type="match status" value="1"/>
</dbReference>
<evidence type="ECO:0000256" key="4">
    <source>
        <dbReference type="SAM" id="MobiDB-lite"/>
    </source>
</evidence>
<dbReference type="KEGG" id="cprt:FIC82_013385"/>
<evidence type="ECO:0000256" key="3">
    <source>
        <dbReference type="ARBA" id="ARBA00023136"/>
    </source>
</evidence>
<sequence length="690" mass="71431">MTQGTGSGRAGRSRSAASTPRSRPAPTASRPSPGGRGASRARTVPEGRSASGRGTASSGRPTTPTARAGSSSTRGRTSGGRSPAVARGPRSGSRPPAGPVRGAREPGRPERRQRWLIVVAGLITAAFVVQLVNVQVFKGPALAAEARDDRTRSSTLLAHRGDVTDADGVVLATSVDRYTVAADPLRIAEFEPRPGDLVDGEPLEEGGAVGVAKLLAPILGRPAVELAAQLNGTSRYLILAKDVTPEVQRQITDLRLSAFVSTTMTSERTYPAGTVAGNLVGFVNEEQTGGGGVEASYEDVLAGTPGSRECEAGLGGQVIPTGRCDVVDAVPGQDVRLTILRDVQWKAQDSVDRAVSETGAEYAIAVVQDVRTGEVLALADSGTVNPNDRTTDAVARPSRAVSNVFDPGSTGKVVTMAAAIEGGYADAGTQFEVADRYTTPNGQTFKDSHDHPVQRLTLAGILAESSNTGTVQVGEQIPKQVRYDYLRKFGFGEKSGLGLPGESAGILHPADAWDGRTEYAVLFGQSVSVNAIQATSVFSTIANGGLRTTPSVVAGTTDDGGALVPVDRPAPERVVSQETADTVLHMMESVVEEGTGSSASVPGYRVAGKTGTAEAAGADGKLSGIMASFIGVAPADDPRYTVSVFLKNPHSSIFGGVVAAPVFSEIMGFTLEHEGVQPSTEPYVPLPTTW</sequence>
<comment type="subcellular location">
    <subcellularLocation>
        <location evidence="1">Membrane</location>
    </subcellularLocation>
</comment>
<dbReference type="SUPFAM" id="SSF56519">
    <property type="entry name" value="Penicillin binding protein dimerisation domain"/>
    <property type="match status" value="1"/>
</dbReference>
<feature type="transmembrane region" description="Helical" evidence="5">
    <location>
        <begin position="114"/>
        <end position="132"/>
    </location>
</feature>
<feature type="domain" description="Penicillin-binding protein transpeptidase" evidence="6">
    <location>
        <begin position="364"/>
        <end position="667"/>
    </location>
</feature>
<proteinExistence type="inferred from homology"/>